<feature type="domain" description="Glucose-methanol-choline oxidoreductase N-terminal" evidence="6">
    <location>
        <begin position="44"/>
        <end position="366"/>
    </location>
</feature>
<evidence type="ECO:0000256" key="2">
    <source>
        <dbReference type="ARBA" id="ARBA00023180"/>
    </source>
</evidence>
<feature type="signal peptide" evidence="5">
    <location>
        <begin position="1"/>
        <end position="21"/>
    </location>
</feature>
<keyword evidence="4" id="KW-0274">FAD</keyword>
<evidence type="ECO:0000256" key="5">
    <source>
        <dbReference type="SAM" id="SignalP"/>
    </source>
</evidence>
<dbReference type="Proteomes" id="UP000319257">
    <property type="component" value="Unassembled WGS sequence"/>
</dbReference>
<dbReference type="Gene3D" id="3.50.50.60">
    <property type="entry name" value="FAD/NAD(P)-binding domain"/>
    <property type="match status" value="1"/>
</dbReference>
<dbReference type="PANTHER" id="PTHR11552">
    <property type="entry name" value="GLUCOSE-METHANOL-CHOLINE GMC OXIDOREDUCTASE"/>
    <property type="match status" value="1"/>
</dbReference>
<comment type="caution">
    <text evidence="8">The sequence shown here is derived from an EMBL/GenBank/DDBJ whole genome shotgun (WGS) entry which is preliminary data.</text>
</comment>
<accession>A0A507AZC8</accession>
<keyword evidence="5" id="KW-0732">Signal</keyword>
<dbReference type="GO" id="GO:0044550">
    <property type="term" value="P:secondary metabolite biosynthetic process"/>
    <property type="evidence" value="ECO:0007669"/>
    <property type="project" value="TreeGrafter"/>
</dbReference>
<dbReference type="InterPro" id="IPR000172">
    <property type="entry name" value="GMC_OxRdtase_N"/>
</dbReference>
<dbReference type="STRING" id="1093900.A0A507AZC8"/>
<dbReference type="InterPro" id="IPR012132">
    <property type="entry name" value="GMC_OxRdtase"/>
</dbReference>
<dbReference type="Pfam" id="PF00732">
    <property type="entry name" value="GMC_oxred_N"/>
    <property type="match status" value="1"/>
</dbReference>
<evidence type="ECO:0000259" key="6">
    <source>
        <dbReference type="Pfam" id="PF00732"/>
    </source>
</evidence>
<evidence type="ECO:0000256" key="1">
    <source>
        <dbReference type="ARBA" id="ARBA00010790"/>
    </source>
</evidence>
<evidence type="ECO:0000256" key="4">
    <source>
        <dbReference type="PIRSR" id="PIRSR000137-2"/>
    </source>
</evidence>
<sequence>MRSSGLLVAAVTALCSAAAESSSSRSQHRLFSTAFGYPGVNSTYDYVVVGGGTAGLTLARRLAAHASVAIIEAGGFYEVETGNASVVPLLSLTGLAFLDPAETFLPQPLADWSLVTEPVVGAAGRRIHYAQGKTLGGSSAINTMSYIRSTRGAYERWAEIVGDDSYEWDAMLPFLKRSVHLTPPDLAKRNSTAAPVVYDRSAFDPAGGPMQVSWNNWVDPTLAWMAKAVGQAGLPLSDEGFVSGSLVGQGAWVPSTIDPERATRSSAETSFLREAIEETNLIVYTHTLAKNILFDTASLPKATGVSVNTAGLDYTILARKEVVVSAGVFHSPQLLLVSGVGPVSTLQSLSIPVVADLPGVGQNLWDPIQIFVSYQADTTSGQVLTADPATAPRYLEQYFTDASGPYSSAAGFLAAERVPPSYRSGLRSETLAKLSSWPEDVPELEYITGSFVGPNLTTIATVAVVMPLPFSRGSVTISSRDAADPPVIDLGWFADDADLELALAGLKRLRNDIWNTPVARQHRVGKELLPSPGVQTDKQMREYIRQNASPIWHACSTCAMGKAEDVEEGKAVVDSHGRVFGVDGLRVVDASAFPFSMPGHPQSAVYALAEKIAEDIMKSA</sequence>
<feature type="domain" description="Glucose-methanol-choline oxidoreductase C-terminal" evidence="7">
    <location>
        <begin position="469"/>
        <end position="609"/>
    </location>
</feature>
<evidence type="ECO:0000313" key="9">
    <source>
        <dbReference type="Proteomes" id="UP000319257"/>
    </source>
</evidence>
<dbReference type="SUPFAM" id="SSF51905">
    <property type="entry name" value="FAD/NAD(P)-binding domain"/>
    <property type="match status" value="1"/>
</dbReference>
<proteinExistence type="inferred from homology"/>
<feature type="binding site" evidence="4">
    <location>
        <begin position="552"/>
        <end position="553"/>
    </location>
    <ligand>
        <name>FAD</name>
        <dbReference type="ChEBI" id="CHEBI:57692"/>
    </ligand>
</feature>
<dbReference type="SUPFAM" id="SSF54373">
    <property type="entry name" value="FAD-linked reductases, C-terminal domain"/>
    <property type="match status" value="1"/>
</dbReference>
<dbReference type="RefSeq" id="XP_030997053.1">
    <property type="nucleotide sequence ID" value="XM_031139050.1"/>
</dbReference>
<evidence type="ECO:0000313" key="8">
    <source>
        <dbReference type="EMBL" id="TPX15342.1"/>
    </source>
</evidence>
<name>A0A507AZC8_9PEZI</name>
<dbReference type="OrthoDB" id="269227at2759"/>
<dbReference type="GO" id="GO:0050660">
    <property type="term" value="F:flavin adenine dinucleotide binding"/>
    <property type="evidence" value="ECO:0007669"/>
    <property type="project" value="InterPro"/>
</dbReference>
<feature type="binding site" evidence="4">
    <location>
        <begin position="601"/>
        <end position="602"/>
    </location>
    <ligand>
        <name>FAD</name>
        <dbReference type="ChEBI" id="CHEBI:57692"/>
    </ligand>
</feature>
<dbReference type="GO" id="GO:0016614">
    <property type="term" value="F:oxidoreductase activity, acting on CH-OH group of donors"/>
    <property type="evidence" value="ECO:0007669"/>
    <property type="project" value="InterPro"/>
</dbReference>
<evidence type="ECO:0000256" key="3">
    <source>
        <dbReference type="PIRSR" id="PIRSR000137-1"/>
    </source>
</evidence>
<dbReference type="PANTHER" id="PTHR11552:SF138">
    <property type="entry name" value="DEHYDROGENASE PKFF-RELATED"/>
    <property type="match status" value="1"/>
</dbReference>
<dbReference type="Pfam" id="PF05199">
    <property type="entry name" value="GMC_oxred_C"/>
    <property type="match status" value="1"/>
</dbReference>
<reference evidence="8 9" key="1">
    <citation type="submission" date="2019-06" db="EMBL/GenBank/DDBJ databases">
        <title>Draft genome sequence of the filamentous fungus Phialemoniopsis curvata isolated from diesel fuel.</title>
        <authorList>
            <person name="Varaljay V.A."/>
            <person name="Lyon W.J."/>
            <person name="Crouch A.L."/>
            <person name="Drake C.E."/>
            <person name="Hollomon J.M."/>
            <person name="Nadeau L.J."/>
            <person name="Nunn H.S."/>
            <person name="Stevenson B.S."/>
            <person name="Bojanowski C.L."/>
            <person name="Crookes-Goodson W.J."/>
        </authorList>
    </citation>
    <scope>NUCLEOTIDE SEQUENCE [LARGE SCALE GENOMIC DNA]</scope>
    <source>
        <strain evidence="8 9">D216</strain>
    </source>
</reference>
<dbReference type="EMBL" id="SKBQ01000022">
    <property type="protein sequence ID" value="TPX15342.1"/>
    <property type="molecule type" value="Genomic_DNA"/>
</dbReference>
<dbReference type="AlphaFoldDB" id="A0A507AZC8"/>
<evidence type="ECO:0000259" key="7">
    <source>
        <dbReference type="Pfam" id="PF05199"/>
    </source>
</evidence>
<dbReference type="InterPro" id="IPR036188">
    <property type="entry name" value="FAD/NAD-bd_sf"/>
</dbReference>
<dbReference type="InterPro" id="IPR007867">
    <property type="entry name" value="GMC_OxRtase_C"/>
</dbReference>
<organism evidence="8 9">
    <name type="scientific">Thyridium curvatum</name>
    <dbReference type="NCBI Taxonomy" id="1093900"/>
    <lineage>
        <taxon>Eukaryota</taxon>
        <taxon>Fungi</taxon>
        <taxon>Dikarya</taxon>
        <taxon>Ascomycota</taxon>
        <taxon>Pezizomycotina</taxon>
        <taxon>Sordariomycetes</taxon>
        <taxon>Sordariomycetidae</taxon>
        <taxon>Thyridiales</taxon>
        <taxon>Thyridiaceae</taxon>
        <taxon>Thyridium</taxon>
    </lineage>
</organism>
<dbReference type="GeneID" id="41972066"/>
<dbReference type="InParanoid" id="A0A507AZC8"/>
<feature type="active site" description="Proton donor" evidence="3">
    <location>
        <position position="553"/>
    </location>
</feature>
<keyword evidence="2" id="KW-0325">Glycoprotein</keyword>
<protein>
    <submittedName>
        <fullName evidence="8">Uncharacterized protein</fullName>
    </submittedName>
</protein>
<gene>
    <name evidence="8" type="ORF">E0L32_004619</name>
</gene>
<dbReference type="Gene3D" id="3.30.560.10">
    <property type="entry name" value="Glucose Oxidase, domain 3"/>
    <property type="match status" value="1"/>
</dbReference>
<dbReference type="PIRSF" id="PIRSF000137">
    <property type="entry name" value="Alcohol_oxidase"/>
    <property type="match status" value="1"/>
</dbReference>
<keyword evidence="4" id="KW-0285">Flavoprotein</keyword>
<keyword evidence="9" id="KW-1185">Reference proteome</keyword>
<comment type="similarity">
    <text evidence="1">Belongs to the GMC oxidoreductase family.</text>
</comment>
<feature type="active site" description="Proton acceptor" evidence="3">
    <location>
        <position position="600"/>
    </location>
</feature>
<comment type="cofactor">
    <cofactor evidence="4">
        <name>FAD</name>
        <dbReference type="ChEBI" id="CHEBI:57692"/>
    </cofactor>
</comment>
<feature type="chain" id="PRO_5021290770" evidence="5">
    <location>
        <begin position="22"/>
        <end position="620"/>
    </location>
</feature>